<sequence length="111" mass="12860">MALYLFNISVDTNHSYPDGFLQEVGFNEQDSFIELILEEVLGIENALAEYDNEDSEEHRKKESRIKELLLHNEGLPENHPTIFKAKKERLSAYRNSFYSVFLDLDTPPPKG</sequence>
<evidence type="ECO:0000313" key="1">
    <source>
        <dbReference type="EMBL" id="GHE70983.1"/>
    </source>
</evidence>
<dbReference type="Proteomes" id="UP000658258">
    <property type="component" value="Unassembled WGS sequence"/>
</dbReference>
<evidence type="ECO:0000313" key="2">
    <source>
        <dbReference type="Proteomes" id="UP000658258"/>
    </source>
</evidence>
<comment type="caution">
    <text evidence="1">The sequence shown here is derived from an EMBL/GenBank/DDBJ whole genome shotgun (WGS) entry which is preliminary data.</text>
</comment>
<organism evidence="1 2">
    <name type="scientific">Roseivirga thermotolerans</name>
    <dbReference type="NCBI Taxonomy" id="1758176"/>
    <lineage>
        <taxon>Bacteria</taxon>
        <taxon>Pseudomonadati</taxon>
        <taxon>Bacteroidota</taxon>
        <taxon>Cytophagia</taxon>
        <taxon>Cytophagales</taxon>
        <taxon>Roseivirgaceae</taxon>
        <taxon>Roseivirga</taxon>
    </lineage>
</organism>
<keyword evidence="2" id="KW-1185">Reference proteome</keyword>
<accession>A0ABQ3IAZ0</accession>
<name>A0ABQ3IAZ0_9BACT</name>
<protein>
    <submittedName>
        <fullName evidence="1">Uncharacterized protein</fullName>
    </submittedName>
</protein>
<proteinExistence type="predicted"/>
<reference evidence="2" key="1">
    <citation type="journal article" date="2019" name="Int. J. Syst. Evol. Microbiol.">
        <title>The Global Catalogue of Microorganisms (GCM) 10K type strain sequencing project: providing services to taxonomists for standard genome sequencing and annotation.</title>
        <authorList>
            <consortium name="The Broad Institute Genomics Platform"/>
            <consortium name="The Broad Institute Genome Sequencing Center for Infectious Disease"/>
            <person name="Wu L."/>
            <person name="Ma J."/>
        </authorList>
    </citation>
    <scope>NUCLEOTIDE SEQUENCE [LARGE SCALE GENOMIC DNA]</scope>
    <source>
        <strain evidence="2">CGMCC 1.15111</strain>
    </source>
</reference>
<dbReference type="EMBL" id="BNAG01000004">
    <property type="protein sequence ID" value="GHE70983.1"/>
    <property type="molecule type" value="Genomic_DNA"/>
</dbReference>
<gene>
    <name evidence="1" type="ORF">GCM10011340_28560</name>
</gene>